<gene>
    <name evidence="4" type="ORF">DFR59_102514</name>
</gene>
<dbReference type="SFLD" id="SFLDS00005">
    <property type="entry name" value="Isoprenoid_Synthase_Type_I"/>
    <property type="match status" value="1"/>
</dbReference>
<keyword evidence="2" id="KW-0808">Transferase</keyword>
<evidence type="ECO:0000313" key="5">
    <source>
        <dbReference type="Proteomes" id="UP000255326"/>
    </source>
</evidence>
<dbReference type="GO" id="GO:0016117">
    <property type="term" value="P:carotenoid biosynthetic process"/>
    <property type="evidence" value="ECO:0007669"/>
    <property type="project" value="UniProtKB-KW"/>
</dbReference>
<proteinExistence type="predicted"/>
<dbReference type="GO" id="GO:0004311">
    <property type="term" value="F:geranylgeranyl diphosphate synthase activity"/>
    <property type="evidence" value="ECO:0007669"/>
    <property type="project" value="InterPro"/>
</dbReference>
<evidence type="ECO:0000256" key="1">
    <source>
        <dbReference type="ARBA" id="ARBA00004829"/>
    </source>
</evidence>
<dbReference type="Proteomes" id="UP000255326">
    <property type="component" value="Unassembled WGS sequence"/>
</dbReference>
<keyword evidence="5" id="KW-1185">Reference proteome</keyword>
<organism evidence="4 5">
    <name type="scientific">Falsibacillus pallidus</name>
    <dbReference type="NCBI Taxonomy" id="493781"/>
    <lineage>
        <taxon>Bacteria</taxon>
        <taxon>Bacillati</taxon>
        <taxon>Bacillota</taxon>
        <taxon>Bacilli</taxon>
        <taxon>Bacillales</taxon>
        <taxon>Bacillaceae</taxon>
        <taxon>Falsibacillus</taxon>
    </lineage>
</organism>
<comment type="pathway">
    <text evidence="1">Carotenoid biosynthesis.</text>
</comment>
<protein>
    <submittedName>
        <fullName evidence="4">Phytoene synthase</fullName>
    </submittedName>
</protein>
<evidence type="ECO:0000256" key="2">
    <source>
        <dbReference type="ARBA" id="ARBA00022679"/>
    </source>
</evidence>
<dbReference type="InterPro" id="IPR033904">
    <property type="entry name" value="Trans_IPPS_HH"/>
</dbReference>
<keyword evidence="3" id="KW-0125">Carotenoid biosynthesis</keyword>
<comment type="caution">
    <text evidence="4">The sequence shown here is derived from an EMBL/GenBank/DDBJ whole genome shotgun (WGS) entry which is preliminary data.</text>
</comment>
<evidence type="ECO:0000256" key="3">
    <source>
        <dbReference type="ARBA" id="ARBA00022746"/>
    </source>
</evidence>
<dbReference type="PROSITE" id="PS01045">
    <property type="entry name" value="SQUALEN_PHYTOEN_SYN_2"/>
    <property type="match status" value="1"/>
</dbReference>
<reference evidence="4 5" key="1">
    <citation type="submission" date="2018-07" db="EMBL/GenBank/DDBJ databases">
        <title>Genomic Encyclopedia of Type Strains, Phase IV (KMG-IV): sequencing the most valuable type-strain genomes for metagenomic binning, comparative biology and taxonomic classification.</title>
        <authorList>
            <person name="Goeker M."/>
        </authorList>
    </citation>
    <scope>NUCLEOTIDE SEQUENCE [LARGE SCALE GENOMIC DNA]</scope>
    <source>
        <strain evidence="4 5">DSM 25281</strain>
    </source>
</reference>
<sequence>MHRIDEAYDYCEKVIARHSKTFYKAFSLLPKEDRKAVWAVYAFCRTADDIVDEGKSPVLELNAFAFEFERFLKSEFDPANGMWLALSDVFSRYEMDVQAFRDMLEGQKMDLTINRYQTMDQLLNYSYHVAGTVGLMLLPILAPKKAKDLKKDAIALGLAMQVTNILRDVGEDLERDRIYLPQDIMDFYSVKEEDLMEGIVNKGFIELWEHLAEEAERLYQQAFSTMNEYPLHSRIPVYGAGKLYREILSTVRSKQYQVFGEKHYVSDDKKKAILASI</sequence>
<dbReference type="InterPro" id="IPR008949">
    <property type="entry name" value="Isoprenoid_synthase_dom_sf"/>
</dbReference>
<name>A0A370GR47_9BACI</name>
<dbReference type="SUPFAM" id="SSF48576">
    <property type="entry name" value="Terpenoid synthases"/>
    <property type="match status" value="1"/>
</dbReference>
<dbReference type="OrthoDB" id="9787280at2"/>
<dbReference type="InterPro" id="IPR002060">
    <property type="entry name" value="Squ/phyt_synthse"/>
</dbReference>
<dbReference type="AlphaFoldDB" id="A0A370GR47"/>
<dbReference type="SFLD" id="SFLDG01018">
    <property type="entry name" value="Squalene/Phytoene_Synthase_Lik"/>
    <property type="match status" value="1"/>
</dbReference>
<dbReference type="CDD" id="cd00683">
    <property type="entry name" value="Trans_IPPS_HH"/>
    <property type="match status" value="1"/>
</dbReference>
<dbReference type="GO" id="GO:0051996">
    <property type="term" value="F:squalene synthase [NAD(P)H] activity"/>
    <property type="evidence" value="ECO:0007669"/>
    <property type="project" value="InterPro"/>
</dbReference>
<dbReference type="RefSeq" id="WP_114744683.1">
    <property type="nucleotide sequence ID" value="NZ_QQAY01000002.1"/>
</dbReference>
<dbReference type="EMBL" id="QQAY01000002">
    <property type="protein sequence ID" value="RDI45879.1"/>
    <property type="molecule type" value="Genomic_DNA"/>
</dbReference>
<dbReference type="Gene3D" id="1.10.600.10">
    <property type="entry name" value="Farnesyl Diphosphate Synthase"/>
    <property type="match status" value="1"/>
</dbReference>
<dbReference type="InterPro" id="IPR044843">
    <property type="entry name" value="Trans_IPPS_bact-type"/>
</dbReference>
<evidence type="ECO:0000313" key="4">
    <source>
        <dbReference type="EMBL" id="RDI45879.1"/>
    </source>
</evidence>
<dbReference type="PROSITE" id="PS01044">
    <property type="entry name" value="SQUALEN_PHYTOEN_SYN_1"/>
    <property type="match status" value="1"/>
</dbReference>
<dbReference type="Pfam" id="PF00494">
    <property type="entry name" value="SQS_PSY"/>
    <property type="match status" value="1"/>
</dbReference>
<dbReference type="SFLD" id="SFLDG01212">
    <property type="entry name" value="Phytoene_synthase_like"/>
    <property type="match status" value="1"/>
</dbReference>
<dbReference type="InterPro" id="IPR019845">
    <property type="entry name" value="Squalene/phytoene_synthase_CS"/>
</dbReference>
<accession>A0A370GR47</accession>
<dbReference type="PANTHER" id="PTHR31480">
    <property type="entry name" value="BIFUNCTIONAL LYCOPENE CYCLASE/PHYTOENE SYNTHASE"/>
    <property type="match status" value="1"/>
</dbReference>